<dbReference type="PANTHER" id="PTHR46177:SF1">
    <property type="entry name" value="INTEGRASE CATALYTIC DOMAIN-CONTAINING PROTEIN"/>
    <property type="match status" value="1"/>
</dbReference>
<dbReference type="EMBL" id="JAHRIN010012198">
    <property type="protein sequence ID" value="MEQ2195772.1"/>
    <property type="molecule type" value="Genomic_DNA"/>
</dbReference>
<name>A0ABV0QK60_9TELE</name>
<dbReference type="InterPro" id="IPR058913">
    <property type="entry name" value="Integrase_dom_put"/>
</dbReference>
<dbReference type="Proteomes" id="UP001434883">
    <property type="component" value="Unassembled WGS sequence"/>
</dbReference>
<organism evidence="2 3">
    <name type="scientific">Xenoophorus captivus</name>
    <dbReference type="NCBI Taxonomy" id="1517983"/>
    <lineage>
        <taxon>Eukaryota</taxon>
        <taxon>Metazoa</taxon>
        <taxon>Chordata</taxon>
        <taxon>Craniata</taxon>
        <taxon>Vertebrata</taxon>
        <taxon>Euteleostomi</taxon>
        <taxon>Actinopterygii</taxon>
        <taxon>Neopterygii</taxon>
        <taxon>Teleostei</taxon>
        <taxon>Neoteleostei</taxon>
        <taxon>Acanthomorphata</taxon>
        <taxon>Ovalentaria</taxon>
        <taxon>Atherinomorphae</taxon>
        <taxon>Cyprinodontiformes</taxon>
        <taxon>Goodeidae</taxon>
        <taxon>Xenoophorus</taxon>
    </lineage>
</organism>
<gene>
    <name evidence="2" type="ORF">XENOCAPTIV_018109</name>
</gene>
<accession>A0ABV0QK60</accession>
<reference evidence="2 3" key="1">
    <citation type="submission" date="2021-06" db="EMBL/GenBank/DDBJ databases">
        <authorList>
            <person name="Palmer J.M."/>
        </authorList>
    </citation>
    <scope>NUCLEOTIDE SEQUENCE [LARGE SCALE GENOMIC DNA]</scope>
    <source>
        <strain evidence="2 3">XC_2019</strain>
        <tissue evidence="2">Muscle</tissue>
    </source>
</reference>
<dbReference type="Pfam" id="PF24764">
    <property type="entry name" value="rva_4"/>
    <property type="match status" value="1"/>
</dbReference>
<comment type="caution">
    <text evidence="2">The sequence shown here is derived from an EMBL/GenBank/DDBJ whole genome shotgun (WGS) entry which is preliminary data.</text>
</comment>
<evidence type="ECO:0000313" key="2">
    <source>
        <dbReference type="EMBL" id="MEQ2195772.1"/>
    </source>
</evidence>
<keyword evidence="3" id="KW-1185">Reference proteome</keyword>
<sequence length="124" mass="13860">MEARISQYVWHMSGYDKIKPFGIAISGCILGFSRKMLWLEAHKTNNDPKIIGGYFMDAVIAAGGCPARAKLALGTENGHIAELQRCLHFSEDQAQRDTVSFGPSTGNQRIERQWLVLRSECAQF</sequence>
<feature type="domain" description="Integrase core" evidence="1">
    <location>
        <begin position="9"/>
        <end position="121"/>
    </location>
</feature>
<evidence type="ECO:0000259" key="1">
    <source>
        <dbReference type="Pfam" id="PF24764"/>
    </source>
</evidence>
<evidence type="ECO:0000313" key="3">
    <source>
        <dbReference type="Proteomes" id="UP001434883"/>
    </source>
</evidence>
<proteinExistence type="predicted"/>
<dbReference type="PANTHER" id="PTHR46177">
    <property type="entry name" value="INTEGRASE CATALYTIC DOMAIN-CONTAINING PROTEIN"/>
    <property type="match status" value="1"/>
</dbReference>
<protein>
    <recommendedName>
        <fullName evidence="1">Integrase core domain-containing protein</fullName>
    </recommendedName>
</protein>